<reference evidence="1 2" key="1">
    <citation type="journal article" date="2014" name="Int. J. Syst. Evol. Microbiol.">
        <title>Leptospira mayottensis sp. nov., a pathogenic species of the genus Leptospira isolated from humans.</title>
        <authorList>
            <person name="Bourhy P."/>
            <person name="Collet L."/>
            <person name="Brisse S."/>
            <person name="Picardeau M."/>
        </authorList>
    </citation>
    <scope>NUCLEOTIDE SEQUENCE [LARGE SCALE GENOMIC DNA]</scope>
    <source>
        <strain evidence="1 2">200901122</strain>
    </source>
</reference>
<protein>
    <submittedName>
        <fullName evidence="1">Uncharacterized protein</fullName>
    </submittedName>
</protein>
<organism evidence="1 2">
    <name type="scientific">Leptospira mayottensis 200901122</name>
    <dbReference type="NCBI Taxonomy" id="1193010"/>
    <lineage>
        <taxon>Bacteria</taxon>
        <taxon>Pseudomonadati</taxon>
        <taxon>Spirochaetota</taxon>
        <taxon>Spirochaetia</taxon>
        <taxon>Leptospirales</taxon>
        <taxon>Leptospiraceae</taxon>
        <taxon>Leptospira</taxon>
    </lineage>
</organism>
<evidence type="ECO:0000313" key="1">
    <source>
        <dbReference type="EMBL" id="EKS00463.1"/>
    </source>
</evidence>
<accession>A0AA87MQK4</accession>
<gene>
    <name evidence="1" type="ORF">LEP1GSC125_4097</name>
</gene>
<evidence type="ECO:0000313" key="2">
    <source>
        <dbReference type="Proteomes" id="UP000001343"/>
    </source>
</evidence>
<sequence>MFLKTYFKRTSLRIRYDIRKTFKKIYSKLHKNGGRLRMTHL</sequence>
<comment type="caution">
    <text evidence="1">The sequence shown here is derived from an EMBL/GenBank/DDBJ whole genome shotgun (WGS) entry which is preliminary data.</text>
</comment>
<dbReference type="AlphaFoldDB" id="A0AA87MQK4"/>
<name>A0AA87MQK4_9LEPT</name>
<proteinExistence type="predicted"/>
<dbReference type="EMBL" id="AKWM02000036">
    <property type="protein sequence ID" value="EKS00463.1"/>
    <property type="molecule type" value="Genomic_DNA"/>
</dbReference>
<dbReference type="Proteomes" id="UP000001343">
    <property type="component" value="Unassembled WGS sequence"/>
</dbReference>